<dbReference type="Pfam" id="PF00106">
    <property type="entry name" value="adh_short"/>
    <property type="match status" value="1"/>
</dbReference>
<evidence type="ECO:0000313" key="4">
    <source>
        <dbReference type="EMBL" id="GET35494.1"/>
    </source>
</evidence>
<proteinExistence type="inferred from homology"/>
<reference evidence="4" key="1">
    <citation type="submission" date="2019-10" db="EMBL/GenBank/DDBJ databases">
        <title>Draft genome sequece of Microseira wollei NIES-4236.</title>
        <authorList>
            <person name="Yamaguchi H."/>
            <person name="Suzuki S."/>
            <person name="Kawachi M."/>
        </authorList>
    </citation>
    <scope>NUCLEOTIDE SEQUENCE</scope>
    <source>
        <strain evidence="4">NIES-4236</strain>
    </source>
</reference>
<dbReference type="PANTHER" id="PTHR43899">
    <property type="entry name" value="RH59310P"/>
    <property type="match status" value="1"/>
</dbReference>
<dbReference type="Proteomes" id="UP001050975">
    <property type="component" value="Unassembled WGS sequence"/>
</dbReference>
<evidence type="ECO:0000313" key="5">
    <source>
        <dbReference type="Proteomes" id="UP001050975"/>
    </source>
</evidence>
<evidence type="ECO:0000256" key="3">
    <source>
        <dbReference type="RuleBase" id="RU000363"/>
    </source>
</evidence>
<evidence type="ECO:0000256" key="2">
    <source>
        <dbReference type="ARBA" id="ARBA00023002"/>
    </source>
</evidence>
<dbReference type="PANTHER" id="PTHR43899:SF13">
    <property type="entry name" value="RH59310P"/>
    <property type="match status" value="1"/>
</dbReference>
<comment type="similarity">
    <text evidence="1 3">Belongs to the short-chain dehydrogenases/reductases (SDR) family.</text>
</comment>
<evidence type="ECO:0000256" key="1">
    <source>
        <dbReference type="ARBA" id="ARBA00006484"/>
    </source>
</evidence>
<dbReference type="PRINTS" id="PR00081">
    <property type="entry name" value="GDHRDH"/>
</dbReference>
<dbReference type="RefSeq" id="WP_226573064.1">
    <property type="nucleotide sequence ID" value="NZ_BLAY01000002.1"/>
</dbReference>
<name>A0AAV3X0K6_9CYAN</name>
<dbReference type="AlphaFoldDB" id="A0AAV3X0K6"/>
<dbReference type="InterPro" id="IPR051019">
    <property type="entry name" value="VLCFA-Steroid_DH"/>
</dbReference>
<gene>
    <name evidence="4" type="ORF">MiSe_02360</name>
</gene>
<dbReference type="PIRSF" id="PIRSF000126">
    <property type="entry name" value="11-beta-HSD1"/>
    <property type="match status" value="1"/>
</dbReference>
<protein>
    <submittedName>
        <fullName evidence="4">Short-chain dehydrogenase/reductase SDR</fullName>
    </submittedName>
</protein>
<dbReference type="PRINTS" id="PR00080">
    <property type="entry name" value="SDRFAMILY"/>
</dbReference>
<dbReference type="SUPFAM" id="SSF51735">
    <property type="entry name" value="NAD(P)-binding Rossmann-fold domains"/>
    <property type="match status" value="1"/>
</dbReference>
<keyword evidence="2" id="KW-0560">Oxidoreductase</keyword>
<dbReference type="CDD" id="cd05233">
    <property type="entry name" value="SDR_c"/>
    <property type="match status" value="1"/>
</dbReference>
<organism evidence="4 5">
    <name type="scientific">Microseira wollei NIES-4236</name>
    <dbReference type="NCBI Taxonomy" id="2530354"/>
    <lineage>
        <taxon>Bacteria</taxon>
        <taxon>Bacillati</taxon>
        <taxon>Cyanobacteriota</taxon>
        <taxon>Cyanophyceae</taxon>
        <taxon>Oscillatoriophycideae</taxon>
        <taxon>Aerosakkonematales</taxon>
        <taxon>Aerosakkonemataceae</taxon>
        <taxon>Microseira</taxon>
    </lineage>
</organism>
<comment type="caution">
    <text evidence="4">The sequence shown here is derived from an EMBL/GenBank/DDBJ whole genome shotgun (WGS) entry which is preliminary data.</text>
</comment>
<keyword evidence="5" id="KW-1185">Reference proteome</keyword>
<dbReference type="GO" id="GO:0016491">
    <property type="term" value="F:oxidoreductase activity"/>
    <property type="evidence" value="ECO:0007669"/>
    <property type="project" value="UniProtKB-KW"/>
</dbReference>
<sequence length="268" mass="29613">MDNALRLKQPQTALITGASSGLGYEFSQLFAQDRYNLVLVARNEQKLSQLANDLISRFSIAVKIIVKDLSDLASPEEIFTELQQDGIAVDILVNNAGFATYGFFSEIDLPTELQMMQVNIVTLTHLTKLFLREMLKRKSGKILNIASTAAFLPGPLMAVYYATKAYVLSFSEAIANEVQGSGVTVTVLCPGPTESGFQKRAAMEQSKLVKGRKIPDAATVAKAGYRALMRNQTILVPGLANQLQTFSIRFLPRSFVRQTVRNMQKRND</sequence>
<accession>A0AAV3X0K6</accession>
<dbReference type="Gene3D" id="3.40.50.720">
    <property type="entry name" value="NAD(P)-binding Rossmann-like Domain"/>
    <property type="match status" value="1"/>
</dbReference>
<dbReference type="EMBL" id="BLAY01000002">
    <property type="protein sequence ID" value="GET35494.1"/>
    <property type="molecule type" value="Genomic_DNA"/>
</dbReference>
<dbReference type="InterPro" id="IPR036291">
    <property type="entry name" value="NAD(P)-bd_dom_sf"/>
</dbReference>
<dbReference type="InterPro" id="IPR002347">
    <property type="entry name" value="SDR_fam"/>
</dbReference>